<evidence type="ECO:0000256" key="3">
    <source>
        <dbReference type="ARBA" id="ARBA00007161"/>
    </source>
</evidence>
<comment type="similarity">
    <text evidence="3">Belongs to the band 7/mec-2 family. Flotillin subfamily.</text>
</comment>
<evidence type="ECO:0000313" key="10">
    <source>
        <dbReference type="EMBL" id="TGG93383.1"/>
    </source>
</evidence>
<dbReference type="SUPFAM" id="SSF117892">
    <property type="entry name" value="Band 7/SPFH domain"/>
    <property type="match status" value="1"/>
</dbReference>
<dbReference type="GO" id="GO:0005886">
    <property type="term" value="C:plasma membrane"/>
    <property type="evidence" value="ECO:0007669"/>
    <property type="project" value="UniProtKB-SubCell"/>
</dbReference>
<keyword evidence="8" id="KW-1133">Transmembrane helix</keyword>
<dbReference type="InterPro" id="IPR031905">
    <property type="entry name" value="Flotillin_C"/>
</dbReference>
<evidence type="ECO:0000256" key="1">
    <source>
        <dbReference type="ARBA" id="ARBA00004167"/>
    </source>
</evidence>
<keyword evidence="4" id="KW-1003">Cell membrane</keyword>
<dbReference type="SMART" id="SM00244">
    <property type="entry name" value="PHB"/>
    <property type="match status" value="1"/>
</dbReference>
<feature type="coiled-coil region" evidence="6">
    <location>
        <begin position="297"/>
        <end position="353"/>
    </location>
</feature>
<evidence type="ECO:0000313" key="11">
    <source>
        <dbReference type="Proteomes" id="UP000297475"/>
    </source>
</evidence>
<feature type="transmembrane region" description="Helical" evidence="8">
    <location>
        <begin position="6"/>
        <end position="26"/>
    </location>
</feature>
<evidence type="ECO:0000256" key="8">
    <source>
        <dbReference type="SAM" id="Phobius"/>
    </source>
</evidence>
<evidence type="ECO:0000256" key="4">
    <source>
        <dbReference type="ARBA" id="ARBA00022475"/>
    </source>
</evidence>
<dbReference type="InterPro" id="IPR027705">
    <property type="entry name" value="Flotillin_fam"/>
</dbReference>
<protein>
    <submittedName>
        <fullName evidence="10">Flotillin</fullName>
    </submittedName>
</protein>
<dbReference type="Proteomes" id="UP000297475">
    <property type="component" value="Unassembled WGS sequence"/>
</dbReference>
<feature type="region of interest" description="Disordered" evidence="7">
    <location>
        <begin position="534"/>
        <end position="566"/>
    </location>
</feature>
<dbReference type="OrthoDB" id="9815577at2"/>
<feature type="domain" description="Band 7" evidence="9">
    <location>
        <begin position="23"/>
        <end position="192"/>
    </location>
</feature>
<reference evidence="10 11" key="1">
    <citation type="submission" date="2019-04" db="EMBL/GenBank/DDBJ databases">
        <title>Natronospirillum operosus gen. nov., sp. nov., a haloalkaliphilic satellite isolated from decaying biomass of laboratory culture of cyanobacterium Geitlerinema sp. and proposal of Natronospirillaceae fam. nov. and Saccharospirillaceae fam. nov.</title>
        <authorList>
            <person name="Kevbrin V."/>
            <person name="Boltyanskaya Y."/>
            <person name="Koziaeva V."/>
            <person name="Grouzdev D.S."/>
            <person name="Park M."/>
            <person name="Cho J."/>
        </authorList>
    </citation>
    <scope>NUCLEOTIDE SEQUENCE [LARGE SCALE GENOMIC DNA]</scope>
    <source>
        <strain evidence="10 11">G-116</strain>
    </source>
</reference>
<evidence type="ECO:0000256" key="6">
    <source>
        <dbReference type="SAM" id="Coils"/>
    </source>
</evidence>
<keyword evidence="5 8" id="KW-0472">Membrane</keyword>
<dbReference type="Pfam" id="PF15975">
    <property type="entry name" value="Flot"/>
    <property type="match status" value="1"/>
</dbReference>
<gene>
    <name evidence="10" type="ORF">E4656_10045</name>
</gene>
<comment type="caution">
    <text evidence="10">The sequence shown here is derived from an EMBL/GenBank/DDBJ whole genome shotgun (WGS) entry which is preliminary data.</text>
</comment>
<keyword evidence="11" id="KW-1185">Reference proteome</keyword>
<comment type="subcellular location">
    <subcellularLocation>
        <location evidence="2">Cell membrane</location>
    </subcellularLocation>
    <subcellularLocation>
        <location evidence="1">Membrane</location>
        <topology evidence="1">Single-pass membrane protein</topology>
    </subcellularLocation>
</comment>
<keyword evidence="8" id="KW-0812">Transmembrane</keyword>
<proteinExistence type="inferred from homology"/>
<organism evidence="10 11">
    <name type="scientific">Natronospirillum operosum</name>
    <dbReference type="NCBI Taxonomy" id="2759953"/>
    <lineage>
        <taxon>Bacteria</taxon>
        <taxon>Pseudomonadati</taxon>
        <taxon>Pseudomonadota</taxon>
        <taxon>Gammaproteobacteria</taxon>
        <taxon>Oceanospirillales</taxon>
        <taxon>Natronospirillaceae</taxon>
        <taxon>Natronospirillum</taxon>
    </lineage>
</organism>
<dbReference type="InterPro" id="IPR036013">
    <property type="entry name" value="Band_7/SPFH_dom_sf"/>
</dbReference>
<dbReference type="EMBL" id="SRMF01000003">
    <property type="protein sequence ID" value="TGG93383.1"/>
    <property type="molecule type" value="Genomic_DNA"/>
</dbReference>
<dbReference type="Gene3D" id="3.30.479.30">
    <property type="entry name" value="Band 7 domain"/>
    <property type="match status" value="1"/>
</dbReference>
<dbReference type="AlphaFoldDB" id="A0A4Z0WBT3"/>
<feature type="compositionally biased region" description="Basic residues" evidence="7">
    <location>
        <begin position="557"/>
        <end position="566"/>
    </location>
</feature>
<evidence type="ECO:0000256" key="7">
    <source>
        <dbReference type="SAM" id="MobiDB-lite"/>
    </source>
</evidence>
<evidence type="ECO:0000259" key="9">
    <source>
        <dbReference type="SMART" id="SM00244"/>
    </source>
</evidence>
<sequence length="566" mass="62244">MANLGVWLIVGLIAVVIAVIILANFYQRGTREVSLVRTGVGGRKVVLDGGVLAVPYFHDVARVNMQTLRLEVKREGNASLITRDRLRVDVGVEFYVSVLATRDGVAQAAQTLGNRTFQADRLRELIEGKLVDALRSVAATFTMDELHEKRGEFVSLVRDQLVPSLERNGLALDSVSLTDMDQTPFGALDENNAFNAEGMRKLAEVIARSRKDRANIDADADVSVRRSALEVAKRKLDLDYEEEQARIDQVQKIETLKAAQMAEVAARKADSEKAAAQARIDMESAIRSADIAREQRLREAEIERDRLLEAAELKRQLALELLQQDRDIQLHEKSREERQAEALAEEARALVVKAMETVATEKALAEAERRKRVAEVNAEQEAGVSGIRIRRAAEAEKAAAADRAQARLEQARGEQEARTLASEAARQEALAAAEGRKAMVEAENTMNERMAAYNTEKARLEAMPKIVAEMVRPAEKIDSIRIHQINGLAQRGDAPVGSREARPVVNQALDSIMDMAVQLPALRRLGEELGLSMDSGLDALRGDDAEDDSSAKAQTGGKKRRPSGEG</sequence>
<keyword evidence="6" id="KW-0175">Coiled coil</keyword>
<dbReference type="PANTHER" id="PTHR13806:SF31">
    <property type="entry name" value="FLOTILLIN-LIKE PROTEIN 1-RELATED"/>
    <property type="match status" value="1"/>
</dbReference>
<accession>A0A4Z0WBT3</accession>
<evidence type="ECO:0000256" key="2">
    <source>
        <dbReference type="ARBA" id="ARBA00004236"/>
    </source>
</evidence>
<dbReference type="PANTHER" id="PTHR13806">
    <property type="entry name" value="FLOTILLIN-RELATED"/>
    <property type="match status" value="1"/>
</dbReference>
<evidence type="ECO:0000256" key="5">
    <source>
        <dbReference type="ARBA" id="ARBA00023136"/>
    </source>
</evidence>
<dbReference type="Pfam" id="PF01145">
    <property type="entry name" value="Band_7"/>
    <property type="match status" value="1"/>
</dbReference>
<dbReference type="InterPro" id="IPR001107">
    <property type="entry name" value="Band_7"/>
</dbReference>
<name>A0A4Z0WBT3_9GAMM</name>
<dbReference type="RefSeq" id="WP_135483092.1">
    <property type="nucleotide sequence ID" value="NZ_SRMF01000003.1"/>
</dbReference>
<dbReference type="CDD" id="cd03399">
    <property type="entry name" value="SPFH_flotillin"/>
    <property type="match status" value="1"/>
</dbReference>